<organism evidence="7 8">
    <name type="scientific">Anopheles coluzzii</name>
    <name type="common">African malaria mosquito</name>
    <dbReference type="NCBI Taxonomy" id="1518534"/>
    <lineage>
        <taxon>Eukaryota</taxon>
        <taxon>Metazoa</taxon>
        <taxon>Ecdysozoa</taxon>
        <taxon>Arthropoda</taxon>
        <taxon>Hexapoda</taxon>
        <taxon>Insecta</taxon>
        <taxon>Pterygota</taxon>
        <taxon>Neoptera</taxon>
        <taxon>Endopterygota</taxon>
        <taxon>Diptera</taxon>
        <taxon>Nematocera</taxon>
        <taxon>Culicoidea</taxon>
        <taxon>Culicidae</taxon>
        <taxon>Anophelinae</taxon>
        <taxon>Anopheles</taxon>
    </lineage>
</organism>
<dbReference type="VEuPathDB" id="VectorBase:ACON002036"/>
<dbReference type="GeneID" id="120961594"/>
<dbReference type="Proteomes" id="UP001105220">
    <property type="component" value="Unplaced"/>
</dbReference>
<dbReference type="PANTHER" id="PTHR46624">
    <property type="entry name" value="AGAP002036-PA"/>
    <property type="match status" value="1"/>
</dbReference>
<evidence type="ECO:0000313" key="8">
    <source>
        <dbReference type="Proteomes" id="UP001105220"/>
    </source>
</evidence>
<dbReference type="VEuPathDB" id="VectorBase:ACON2_036796"/>
<dbReference type="CDD" id="cd15734">
    <property type="entry name" value="FYVE_ZFYV1"/>
    <property type="match status" value="1"/>
</dbReference>
<feature type="domain" description="FYVE-type" evidence="6">
    <location>
        <begin position="802"/>
        <end position="844"/>
    </location>
</feature>
<keyword evidence="3" id="KW-0862">Zinc</keyword>
<feature type="compositionally biased region" description="Low complexity" evidence="5">
    <location>
        <begin position="727"/>
        <end position="745"/>
    </location>
</feature>
<dbReference type="KEGG" id="acoz:120961594"/>
<dbReference type="Gene3D" id="3.40.50.300">
    <property type="entry name" value="P-loop containing nucleotide triphosphate hydrolases"/>
    <property type="match status" value="1"/>
</dbReference>
<dbReference type="PROSITE" id="PS50178">
    <property type="entry name" value="ZF_FYVE"/>
    <property type="match status" value="2"/>
</dbReference>
<dbReference type="Pfam" id="PF01363">
    <property type="entry name" value="FYVE"/>
    <property type="match status" value="2"/>
</dbReference>
<evidence type="ECO:0000259" key="6">
    <source>
        <dbReference type="PROSITE" id="PS50178"/>
    </source>
</evidence>
<dbReference type="InterPro" id="IPR000306">
    <property type="entry name" value="Znf_FYVE"/>
</dbReference>
<dbReference type="GO" id="GO:0005811">
    <property type="term" value="C:lipid droplet"/>
    <property type="evidence" value="ECO:0007669"/>
    <property type="project" value="TreeGrafter"/>
</dbReference>
<proteinExistence type="predicted"/>
<name>A0A6E8V4L7_ANOCL</name>
<dbReference type="RefSeq" id="XP_040241353.2">
    <property type="nucleotide sequence ID" value="XM_040385419.2"/>
</dbReference>
<sequence>MMQAEDSESLSWISDKPPTTDGTLAVQPPDVVSGPFTSLTLDMTDTDDIDDRRSPAMNGAGGPTDTAGTKKERSFLLMDEQERICVRSAEQFCKRLSVSPDAKLKVVSIFGNTGDGKSHTMNHALFGGRDVFKTSSEQASCTMGIWAAYQRQKNVLALDTEGLLGETVNENRQMRMLLKVLAISDIIIYRTRAERLRTDMYKFLGTASKAFTKYFSGALQALDLPGPPQALGPAVIIFHETHNTEVLKEDEDGKKEEDILRERFAKLRLELSAFSSLRYVGVRTSKPPTNYEPLRMVWEKEVRNTAVRSPRLPRVVFEALLALNNKFNGELSPLPFHAFPEQYFTCTTYCKSCDARCQLSMGHLELKEDHRCGSTSCKYQHQHENKVYLCNRCYVNGRQVVVSIKTQKSNDSSWMGLALYAWSGSVIECPHCGEIYRSRQHWYGNKPPEQNAVRTEIVHVWNDGGLQLQGPTHSAQLVLDGVAYITDAMASVGSQPTKLVKSWVTDKIRPAYWRPDSEIIHCKGCISNFERLGLKKHHCRSCGEGFCNHCSKHEMAVPSRGWNYPVRVCNSCWNDGRNGGTVGTEGLAGPGAAVNGMTSNGNHHPHHRHHSPEQTHRNAEREEVADQALTDEADLLVPSSSAGNNGIDEANNVLVRRYGEAVINTISNIGAVLEYPKDFIKESARPSYWVPDAEAPNCYICELLFGSPEELNALAALASQPAAPASAVAPHASGTSTPATAASPAKRSESGAADPVARSGGGTLRTSGGGASVPPKAGVAGVPAAQRSAAGSASYRSAIDRRRHHCRACGNAVCAGCSQNRRPVPKRGWLSDVRVCNSCYTAED</sequence>
<feature type="domain" description="FYVE-type" evidence="6">
    <location>
        <begin position="516"/>
        <end position="577"/>
    </location>
</feature>
<dbReference type="GO" id="GO:0008270">
    <property type="term" value="F:zinc ion binding"/>
    <property type="evidence" value="ECO:0007669"/>
    <property type="project" value="UniProtKB-KW"/>
</dbReference>
<keyword evidence="8" id="KW-1185">Reference proteome</keyword>
<dbReference type="GO" id="GO:0005547">
    <property type="term" value="F:phosphatidylinositol-3,4,5-trisphosphate binding"/>
    <property type="evidence" value="ECO:0007669"/>
    <property type="project" value="TreeGrafter"/>
</dbReference>
<dbReference type="SMART" id="SM00064">
    <property type="entry name" value="FYVE"/>
    <property type="match status" value="2"/>
</dbReference>
<feature type="compositionally biased region" description="Basic and acidic residues" evidence="5">
    <location>
        <begin position="611"/>
        <end position="623"/>
    </location>
</feature>
<evidence type="ECO:0000313" key="7">
    <source>
        <dbReference type="EnsemblMetazoa" id="ACON002036-PA"/>
    </source>
</evidence>
<evidence type="ECO:0000256" key="5">
    <source>
        <dbReference type="SAM" id="MobiDB-lite"/>
    </source>
</evidence>
<dbReference type="InterPro" id="IPR011011">
    <property type="entry name" value="Znf_FYVE_PHD"/>
</dbReference>
<feature type="region of interest" description="Disordered" evidence="5">
    <location>
        <begin position="599"/>
        <end position="623"/>
    </location>
</feature>
<dbReference type="InterPro" id="IPR017455">
    <property type="entry name" value="Znf_FYVE-rel"/>
</dbReference>
<evidence type="ECO:0000256" key="1">
    <source>
        <dbReference type="ARBA" id="ARBA00022723"/>
    </source>
</evidence>
<dbReference type="Gene3D" id="3.30.40.10">
    <property type="entry name" value="Zinc/RING finger domain, C3HC4 (zinc finger)"/>
    <property type="match status" value="2"/>
</dbReference>
<dbReference type="PANTHER" id="PTHR46624:SF4">
    <property type="entry name" value="FYVE-TYPE DOMAIN-CONTAINING PROTEIN"/>
    <property type="match status" value="1"/>
</dbReference>
<dbReference type="SUPFAM" id="SSF57903">
    <property type="entry name" value="FYVE/PHD zinc finger"/>
    <property type="match status" value="2"/>
</dbReference>
<dbReference type="GO" id="GO:0043325">
    <property type="term" value="F:phosphatidylinositol-3,4-bisphosphate binding"/>
    <property type="evidence" value="ECO:0007669"/>
    <property type="project" value="TreeGrafter"/>
</dbReference>
<dbReference type="InterPro" id="IPR013083">
    <property type="entry name" value="Znf_RING/FYVE/PHD"/>
</dbReference>
<dbReference type="GO" id="GO:0005545">
    <property type="term" value="F:1-phosphatidylinositol binding"/>
    <property type="evidence" value="ECO:0007669"/>
    <property type="project" value="TreeGrafter"/>
</dbReference>
<feature type="compositionally biased region" description="Gly residues" evidence="5">
    <location>
        <begin position="759"/>
        <end position="771"/>
    </location>
</feature>
<evidence type="ECO:0000256" key="4">
    <source>
        <dbReference type="PROSITE-ProRule" id="PRU00091"/>
    </source>
</evidence>
<keyword evidence="1" id="KW-0479">Metal-binding</keyword>
<feature type="region of interest" description="Disordered" evidence="5">
    <location>
        <begin position="1"/>
        <end position="69"/>
    </location>
</feature>
<evidence type="ECO:0000256" key="3">
    <source>
        <dbReference type="ARBA" id="ARBA00022833"/>
    </source>
</evidence>
<dbReference type="SUPFAM" id="SSF52540">
    <property type="entry name" value="P-loop containing nucleoside triphosphate hydrolases"/>
    <property type="match status" value="1"/>
</dbReference>
<accession>A0A6E8V4L7</accession>
<dbReference type="GO" id="GO:0140042">
    <property type="term" value="P:lipid droplet formation"/>
    <property type="evidence" value="ECO:0007669"/>
    <property type="project" value="TreeGrafter"/>
</dbReference>
<reference key="1">
    <citation type="journal article" date="2019" name="Genes (Basel)">
        <title>A High-Quality De novo Genome Assembly from a Single Mosquito Using PacBio Sequencing.</title>
        <authorList>
            <person name="Kingan S.B."/>
            <person name="Heaton H."/>
            <person name="Cudini J."/>
            <person name="Lambert C.C."/>
            <person name="Baybayan P."/>
            <person name="Galvin B.D."/>
            <person name="Durbin R."/>
            <person name="Korlach J."/>
            <person name="Lawniczak M.K.N."/>
        </authorList>
    </citation>
    <scope>NUCLEOTIDE SEQUENCE [LARGE SCALE GENOMIC DNA]</scope>
    <source>
        <strain>Mali-NIH</strain>
    </source>
</reference>
<evidence type="ECO:0000256" key="2">
    <source>
        <dbReference type="ARBA" id="ARBA00022771"/>
    </source>
</evidence>
<reference evidence="7" key="2">
    <citation type="submission" date="2020-05" db="UniProtKB">
        <authorList>
            <consortium name="EnsemblMetazoa"/>
        </authorList>
    </citation>
    <scope>IDENTIFICATION</scope>
    <source>
        <strain evidence="7">Ngousso</strain>
    </source>
</reference>
<dbReference type="GO" id="GO:0032266">
    <property type="term" value="F:phosphatidylinositol-3-phosphate binding"/>
    <property type="evidence" value="ECO:0007669"/>
    <property type="project" value="TreeGrafter"/>
</dbReference>
<dbReference type="InterPro" id="IPR027417">
    <property type="entry name" value="P-loop_NTPase"/>
</dbReference>
<dbReference type="EnsemblMetazoa" id="ACON002036-RA">
    <property type="protein sequence ID" value="ACON002036-PA"/>
    <property type="gene ID" value="ACON002036"/>
</dbReference>
<feature type="region of interest" description="Disordered" evidence="5">
    <location>
        <begin position="727"/>
        <end position="784"/>
    </location>
</feature>
<dbReference type="VEuPathDB" id="VectorBase:ACMO_013468"/>
<feature type="compositionally biased region" description="Low complexity" evidence="5">
    <location>
        <begin position="772"/>
        <end position="784"/>
    </location>
</feature>
<dbReference type="AlphaFoldDB" id="A0A6E8V4L7"/>
<protein>
    <recommendedName>
        <fullName evidence="6">FYVE-type domain-containing protein</fullName>
    </recommendedName>
</protein>
<keyword evidence="2 4" id="KW-0863">Zinc-finger</keyword>
<dbReference type="InterPro" id="IPR042427">
    <property type="entry name" value="ZFYV1"/>
</dbReference>